<feature type="repeat" description="PPR" evidence="4">
    <location>
        <begin position="315"/>
        <end position="349"/>
    </location>
</feature>
<evidence type="ECO:0000256" key="3">
    <source>
        <dbReference type="ARBA" id="ARBA00022946"/>
    </source>
</evidence>
<keyword evidence="2" id="KW-0677">Repeat</keyword>
<evidence type="ECO:0000313" key="5">
    <source>
        <dbReference type="EMBL" id="KAF8641695.1"/>
    </source>
</evidence>
<proteinExistence type="inferred from homology"/>
<dbReference type="EMBL" id="JACEFO010003312">
    <property type="protein sequence ID" value="KAF8641695.1"/>
    <property type="molecule type" value="Genomic_DNA"/>
</dbReference>
<keyword evidence="3" id="KW-0809">Transit peptide</keyword>
<organism evidence="5 6">
    <name type="scientific">Digitaria exilis</name>
    <dbReference type="NCBI Taxonomy" id="1010633"/>
    <lineage>
        <taxon>Eukaryota</taxon>
        <taxon>Viridiplantae</taxon>
        <taxon>Streptophyta</taxon>
        <taxon>Embryophyta</taxon>
        <taxon>Tracheophyta</taxon>
        <taxon>Spermatophyta</taxon>
        <taxon>Magnoliopsida</taxon>
        <taxon>Liliopsida</taxon>
        <taxon>Poales</taxon>
        <taxon>Poaceae</taxon>
        <taxon>PACMAD clade</taxon>
        <taxon>Panicoideae</taxon>
        <taxon>Panicodae</taxon>
        <taxon>Paniceae</taxon>
        <taxon>Anthephorinae</taxon>
        <taxon>Digitaria</taxon>
    </lineage>
</organism>
<keyword evidence="6" id="KW-1185">Reference proteome</keyword>
<evidence type="ECO:0000256" key="2">
    <source>
        <dbReference type="ARBA" id="ARBA00022737"/>
    </source>
</evidence>
<dbReference type="PANTHER" id="PTHR47939:SF13">
    <property type="entry name" value="OS03G0201400 PROTEIN"/>
    <property type="match status" value="1"/>
</dbReference>
<comment type="similarity">
    <text evidence="1">Belongs to the PPR family. P subfamily.</text>
</comment>
<dbReference type="Proteomes" id="UP000636709">
    <property type="component" value="Unassembled WGS sequence"/>
</dbReference>
<evidence type="ECO:0000313" key="6">
    <source>
        <dbReference type="Proteomes" id="UP000636709"/>
    </source>
</evidence>
<feature type="repeat" description="PPR" evidence="4">
    <location>
        <begin position="169"/>
        <end position="203"/>
    </location>
</feature>
<feature type="repeat" description="PPR" evidence="4">
    <location>
        <begin position="134"/>
        <end position="168"/>
    </location>
</feature>
<sequence length="393" mass="42568">MSATRRLVAPAAFNRARSLRRLSSSSPFSPSAQNAATLLASLLRDPTPSSATLSLLRAKPGLASKLYNLIAASGKSRVPLTPASLAVLHSLAACYRIPPSSASLLCQLLKRFRCPADAASFLRDSLAAGAPAPGVYAFNFLLTALGRAGNLRGMTELFTSMRDASVQPDVITYAILINGLCKAGRVEEALKVLGRMSRPDSEVRPSIFILNIIVDGLCKTRRLQDAIAFVDERMRHDYRCAPDKFTFNSLVDAFCRVRDVGMACEVVERMEKEGVAPDVITMNMIVGGLCRVGRVGAALEFFRDKGTAWSEARGNAVTYSTLISAFLHCNNVDIAMELFHEFADQGHLPDALIYFTMISGLTDAGRLKDACSMATSMKKAGFKLDVKAYNILI</sequence>
<accession>A0A834ZUJ6</accession>
<evidence type="ECO:0000256" key="1">
    <source>
        <dbReference type="ARBA" id="ARBA00007626"/>
    </source>
</evidence>
<dbReference type="Pfam" id="PF01535">
    <property type="entry name" value="PPR"/>
    <property type="match status" value="3"/>
</dbReference>
<evidence type="ECO:0008006" key="7">
    <source>
        <dbReference type="Google" id="ProtNLM"/>
    </source>
</evidence>
<name>A0A834ZUJ6_9POAL</name>
<dbReference type="NCBIfam" id="TIGR00756">
    <property type="entry name" value="PPR"/>
    <property type="match status" value="6"/>
</dbReference>
<dbReference type="AlphaFoldDB" id="A0A834ZUJ6"/>
<dbReference type="Pfam" id="PF13041">
    <property type="entry name" value="PPR_2"/>
    <property type="match status" value="2"/>
</dbReference>
<feature type="repeat" description="PPR" evidence="4">
    <location>
        <begin position="350"/>
        <end position="384"/>
    </location>
</feature>
<feature type="repeat" description="PPR" evidence="4">
    <location>
        <begin position="243"/>
        <end position="277"/>
    </location>
</feature>
<dbReference type="PANTHER" id="PTHR47939">
    <property type="entry name" value="MEMBRANE-ASSOCIATED SALT-INDUCIBLE PROTEIN-LIKE"/>
    <property type="match status" value="1"/>
</dbReference>
<dbReference type="Pfam" id="PF12854">
    <property type="entry name" value="PPR_1"/>
    <property type="match status" value="1"/>
</dbReference>
<dbReference type="OrthoDB" id="185373at2759"/>
<dbReference type="InterPro" id="IPR011990">
    <property type="entry name" value="TPR-like_helical_dom_sf"/>
</dbReference>
<reference evidence="5" key="1">
    <citation type="submission" date="2020-07" db="EMBL/GenBank/DDBJ databases">
        <title>Genome sequence and genetic diversity analysis of an under-domesticated orphan crop, white fonio (Digitaria exilis).</title>
        <authorList>
            <person name="Bennetzen J.L."/>
            <person name="Chen S."/>
            <person name="Ma X."/>
            <person name="Wang X."/>
            <person name="Yssel A.E.J."/>
            <person name="Chaluvadi S.R."/>
            <person name="Johnson M."/>
            <person name="Gangashetty P."/>
            <person name="Hamidou F."/>
            <person name="Sanogo M.D."/>
            <person name="Zwaenepoel A."/>
            <person name="Wallace J."/>
            <person name="Van De Peer Y."/>
            <person name="Van Deynze A."/>
        </authorList>
    </citation>
    <scope>NUCLEOTIDE SEQUENCE</scope>
    <source>
        <tissue evidence="5">Leaves</tissue>
    </source>
</reference>
<dbReference type="Gene3D" id="1.25.40.10">
    <property type="entry name" value="Tetratricopeptide repeat domain"/>
    <property type="match status" value="3"/>
</dbReference>
<dbReference type="PROSITE" id="PS51375">
    <property type="entry name" value="PPR"/>
    <property type="match status" value="5"/>
</dbReference>
<gene>
    <name evidence="5" type="ORF">HU200_067717</name>
</gene>
<comment type="caution">
    <text evidence="5">The sequence shown here is derived from an EMBL/GenBank/DDBJ whole genome shotgun (WGS) entry which is preliminary data.</text>
</comment>
<protein>
    <recommendedName>
        <fullName evidence="7">Pentatricopeptide repeat-containing protein</fullName>
    </recommendedName>
</protein>
<dbReference type="InterPro" id="IPR050667">
    <property type="entry name" value="PPR-containing_protein"/>
</dbReference>
<dbReference type="InterPro" id="IPR002885">
    <property type="entry name" value="PPR_rpt"/>
</dbReference>
<evidence type="ECO:0000256" key="4">
    <source>
        <dbReference type="PROSITE-ProRule" id="PRU00708"/>
    </source>
</evidence>